<evidence type="ECO:0000256" key="8">
    <source>
        <dbReference type="SAM" id="Phobius"/>
    </source>
</evidence>
<name>A0A1I0KFN2_9ACTN</name>
<feature type="domain" description="Major facilitator superfamily (MFS) profile" evidence="9">
    <location>
        <begin position="13"/>
        <end position="462"/>
    </location>
</feature>
<dbReference type="PRINTS" id="PR01036">
    <property type="entry name" value="TCRTETB"/>
</dbReference>
<accession>A0A1I0KFN2</accession>
<evidence type="ECO:0000256" key="5">
    <source>
        <dbReference type="ARBA" id="ARBA00022989"/>
    </source>
</evidence>
<dbReference type="InterPro" id="IPR011701">
    <property type="entry name" value="MFS"/>
</dbReference>
<dbReference type="Pfam" id="PF07690">
    <property type="entry name" value="MFS_1"/>
    <property type="match status" value="2"/>
</dbReference>
<feature type="transmembrane region" description="Helical" evidence="8">
    <location>
        <begin position="108"/>
        <end position="124"/>
    </location>
</feature>
<evidence type="ECO:0000313" key="11">
    <source>
        <dbReference type="Proteomes" id="UP000199361"/>
    </source>
</evidence>
<evidence type="ECO:0000259" key="9">
    <source>
        <dbReference type="PROSITE" id="PS50850"/>
    </source>
</evidence>
<dbReference type="Proteomes" id="UP000199361">
    <property type="component" value="Unassembled WGS sequence"/>
</dbReference>
<dbReference type="PROSITE" id="PS50850">
    <property type="entry name" value="MFS"/>
    <property type="match status" value="1"/>
</dbReference>
<comment type="subcellular location">
    <subcellularLocation>
        <location evidence="1">Cell membrane</location>
        <topology evidence="1">Multi-pass membrane protein</topology>
    </subcellularLocation>
</comment>
<feature type="transmembrane region" description="Helical" evidence="8">
    <location>
        <begin position="80"/>
        <end position="102"/>
    </location>
</feature>
<evidence type="ECO:0000256" key="2">
    <source>
        <dbReference type="ARBA" id="ARBA00022448"/>
    </source>
</evidence>
<dbReference type="GO" id="GO:0005886">
    <property type="term" value="C:plasma membrane"/>
    <property type="evidence" value="ECO:0007669"/>
    <property type="project" value="UniProtKB-SubCell"/>
</dbReference>
<organism evidence="10 11">
    <name type="scientific">Nonomuraea wenchangensis</name>
    <dbReference type="NCBI Taxonomy" id="568860"/>
    <lineage>
        <taxon>Bacteria</taxon>
        <taxon>Bacillati</taxon>
        <taxon>Actinomycetota</taxon>
        <taxon>Actinomycetes</taxon>
        <taxon>Streptosporangiales</taxon>
        <taxon>Streptosporangiaceae</taxon>
        <taxon>Nonomuraea</taxon>
    </lineage>
</organism>
<feature type="transmembrane region" description="Helical" evidence="8">
    <location>
        <begin position="136"/>
        <end position="158"/>
    </location>
</feature>
<keyword evidence="6 8" id="KW-0472">Membrane</keyword>
<dbReference type="PANTHER" id="PTHR42718:SF46">
    <property type="entry name" value="BLR6921 PROTEIN"/>
    <property type="match status" value="1"/>
</dbReference>
<dbReference type="SUPFAM" id="SSF103473">
    <property type="entry name" value="MFS general substrate transporter"/>
    <property type="match status" value="1"/>
</dbReference>
<feature type="transmembrane region" description="Helical" evidence="8">
    <location>
        <begin position="12"/>
        <end position="35"/>
    </location>
</feature>
<evidence type="ECO:0000256" key="3">
    <source>
        <dbReference type="ARBA" id="ARBA00022475"/>
    </source>
</evidence>
<proteinExistence type="predicted"/>
<feature type="transmembrane region" description="Helical" evidence="8">
    <location>
        <begin position="336"/>
        <end position="356"/>
    </location>
</feature>
<keyword evidence="5 8" id="KW-1133">Transmembrane helix</keyword>
<feature type="transmembrane region" description="Helical" evidence="8">
    <location>
        <begin position="197"/>
        <end position="216"/>
    </location>
</feature>
<evidence type="ECO:0000256" key="7">
    <source>
        <dbReference type="SAM" id="MobiDB-lite"/>
    </source>
</evidence>
<reference evidence="10 11" key="1">
    <citation type="submission" date="2016-10" db="EMBL/GenBank/DDBJ databases">
        <authorList>
            <person name="de Groot N.N."/>
        </authorList>
    </citation>
    <scope>NUCLEOTIDE SEQUENCE [LARGE SCALE GENOMIC DNA]</scope>
    <source>
        <strain evidence="10 11">CGMCC 4.5598</strain>
    </source>
</reference>
<gene>
    <name evidence="10" type="ORF">SAMN05421811_107489</name>
</gene>
<keyword evidence="2" id="KW-0813">Transport</keyword>
<keyword evidence="3" id="KW-1003">Cell membrane</keyword>
<feature type="transmembrane region" description="Helical" evidence="8">
    <location>
        <begin position="50"/>
        <end position="68"/>
    </location>
</feature>
<evidence type="ECO:0000256" key="6">
    <source>
        <dbReference type="ARBA" id="ARBA00023136"/>
    </source>
</evidence>
<evidence type="ECO:0000256" key="1">
    <source>
        <dbReference type="ARBA" id="ARBA00004651"/>
    </source>
</evidence>
<dbReference type="CDD" id="cd17504">
    <property type="entry name" value="MFS_MMR_MDR_like"/>
    <property type="match status" value="1"/>
</dbReference>
<dbReference type="STRING" id="568860.SAMN05421811_107489"/>
<sequence length="484" mass="48925">MAAPVTRRASHLVTAALAFSGMVVAMMLTLVVPIIPNLPRLVSASVDDASWVITATLLSSAVFTPVSGRLGDMYGKRRMMLISLALMCAGSLICAASSWLPVVVAGRALQGCAVGAIPLGISLMRDLLPPGRLGSAMALMSATMGAGGAIGLPLGALVAQFADWHMLFLVAAAMGAIGLVLTRFLVPDSPLRTGGRFDFLGAAGLSAGLVCFLLPITKGAAWGWTSPLTLGLFAAAVVIFLVWGFVELRTRDALVDLRMTVRREVLITNAASVAFGFGMFGSSLVFPQLLQAPAATGYGLGLSMLEAGLWMAVGGVMMIVLSPVSARLTGTYGPKVTLVIGGLLSAAGYGGALFLMDEVWQVVVASTVVSAGAGLGYAAMPASIMNAVPLSETAAANGINSLMRSIGTSLASAVISAVLAVQTIQLGSAVLPSRTGLQQALAVATAAVGAAVLLSVLLPRRRGTGAGPAPLPGGVQAEPAASSG</sequence>
<feature type="transmembrane region" description="Helical" evidence="8">
    <location>
        <begin position="437"/>
        <end position="458"/>
    </location>
</feature>
<evidence type="ECO:0000256" key="4">
    <source>
        <dbReference type="ARBA" id="ARBA00022692"/>
    </source>
</evidence>
<dbReference type="Gene3D" id="1.20.1250.20">
    <property type="entry name" value="MFS general substrate transporter like domains"/>
    <property type="match status" value="2"/>
</dbReference>
<dbReference type="InterPro" id="IPR036259">
    <property type="entry name" value="MFS_trans_sf"/>
</dbReference>
<dbReference type="InterPro" id="IPR020846">
    <property type="entry name" value="MFS_dom"/>
</dbReference>
<keyword evidence="11" id="KW-1185">Reference proteome</keyword>
<feature type="transmembrane region" description="Helical" evidence="8">
    <location>
        <begin position="410"/>
        <end position="431"/>
    </location>
</feature>
<keyword evidence="4 8" id="KW-0812">Transmembrane</keyword>
<protein>
    <submittedName>
        <fullName evidence="10">Major Facilitator Superfamily protein</fullName>
    </submittedName>
</protein>
<feature type="region of interest" description="Disordered" evidence="7">
    <location>
        <begin position="465"/>
        <end position="484"/>
    </location>
</feature>
<feature type="transmembrane region" description="Helical" evidence="8">
    <location>
        <begin position="307"/>
        <end position="324"/>
    </location>
</feature>
<feature type="transmembrane region" description="Helical" evidence="8">
    <location>
        <begin position="164"/>
        <end position="185"/>
    </location>
</feature>
<dbReference type="PANTHER" id="PTHR42718">
    <property type="entry name" value="MAJOR FACILITATOR SUPERFAMILY MULTIDRUG TRANSPORTER MFSC"/>
    <property type="match status" value="1"/>
</dbReference>
<feature type="transmembrane region" description="Helical" evidence="8">
    <location>
        <begin position="266"/>
        <end position="287"/>
    </location>
</feature>
<feature type="transmembrane region" description="Helical" evidence="8">
    <location>
        <begin position="362"/>
        <end position="380"/>
    </location>
</feature>
<dbReference type="AlphaFoldDB" id="A0A1I0KFN2"/>
<feature type="transmembrane region" description="Helical" evidence="8">
    <location>
        <begin position="228"/>
        <end position="246"/>
    </location>
</feature>
<dbReference type="EMBL" id="FOHX01000007">
    <property type="protein sequence ID" value="SEU22409.1"/>
    <property type="molecule type" value="Genomic_DNA"/>
</dbReference>
<dbReference type="GO" id="GO:0022857">
    <property type="term" value="F:transmembrane transporter activity"/>
    <property type="evidence" value="ECO:0007669"/>
    <property type="project" value="InterPro"/>
</dbReference>
<evidence type="ECO:0000313" key="10">
    <source>
        <dbReference type="EMBL" id="SEU22409.1"/>
    </source>
</evidence>